<sequence>MTWQEEGAKAAREMNDRMRQESNARASVGPINEVNQTLKEIKALLIEIREAIKHG</sequence>
<feature type="compositionally biased region" description="Basic and acidic residues" evidence="1">
    <location>
        <begin position="1"/>
        <end position="22"/>
    </location>
</feature>
<protein>
    <submittedName>
        <fullName evidence="2">Uncharacterized protein</fullName>
    </submittedName>
</protein>
<accession>A0A6J5N8I4</accession>
<proteinExistence type="predicted"/>
<reference evidence="2" key="1">
    <citation type="submission" date="2020-04" db="EMBL/GenBank/DDBJ databases">
        <authorList>
            <person name="Chiriac C."/>
            <person name="Salcher M."/>
            <person name="Ghai R."/>
            <person name="Kavagutti S V."/>
        </authorList>
    </citation>
    <scope>NUCLEOTIDE SEQUENCE</scope>
</reference>
<evidence type="ECO:0000313" key="2">
    <source>
        <dbReference type="EMBL" id="CAB4154306.1"/>
    </source>
</evidence>
<organism evidence="2">
    <name type="scientific">uncultured Caudovirales phage</name>
    <dbReference type="NCBI Taxonomy" id="2100421"/>
    <lineage>
        <taxon>Viruses</taxon>
        <taxon>Duplodnaviria</taxon>
        <taxon>Heunggongvirae</taxon>
        <taxon>Uroviricota</taxon>
        <taxon>Caudoviricetes</taxon>
        <taxon>Peduoviridae</taxon>
        <taxon>Maltschvirus</taxon>
        <taxon>Maltschvirus maltsch</taxon>
    </lineage>
</organism>
<feature type="region of interest" description="Disordered" evidence="1">
    <location>
        <begin position="1"/>
        <end position="28"/>
    </location>
</feature>
<dbReference type="EMBL" id="LR796612">
    <property type="protein sequence ID" value="CAB4154306.1"/>
    <property type="molecule type" value="Genomic_DNA"/>
</dbReference>
<gene>
    <name evidence="2" type="ORF">UFOVP629_43</name>
</gene>
<name>A0A6J5N8I4_9CAUD</name>
<evidence type="ECO:0000256" key="1">
    <source>
        <dbReference type="SAM" id="MobiDB-lite"/>
    </source>
</evidence>